<organism evidence="1 2">
    <name type="scientific">Hyphomonas pacifica</name>
    <dbReference type="NCBI Taxonomy" id="1280941"/>
    <lineage>
        <taxon>Bacteria</taxon>
        <taxon>Pseudomonadati</taxon>
        <taxon>Pseudomonadota</taxon>
        <taxon>Alphaproteobacteria</taxon>
        <taxon>Hyphomonadales</taxon>
        <taxon>Hyphomonadaceae</taxon>
        <taxon>Hyphomonas</taxon>
    </lineage>
</organism>
<sequence>MSESEKYAAAERFIGWLSRRVEDDATGANMATMESRPEGRFWLGRLAPEREIHDHDLGERAERLEPCAVGMRVLPKTADGKVRVSGRAGFVVWSRSDGEWRKSPRIVSEFSVEVDLFKTRLERLRDAFTASLEEHETSPAISAAIDIEIGRLRDGRHDMSITLVNTSDPDHEDAAANSRGRIFECSLELKGLDTDDFLLESLPDSFRYDRRVSAWGINAGVTETSDGFRTTDMPIAQKRRPKYWNVDGGQPDLSFETLSTDPIPPLEALVAAHAGWGEEAWRIDRLVDSMRDAHESTGDRTDELKAEKELFVAEARRLRAGVDALKADEVLMRAFKMMNEAMIISARGRYEGWRPFQIGFLLANIASCRREDSGVVDIVWFATGGGKTETYLGLILTAAFLDRMRGKVTGVTAWSRFPLRLLSLQQTQRFANALAAAEIVRRRHELPGDSFGLGFLVGDGSTPNKISDERSPAKRGRWDPDDLSMPDKLRMLKVCPFCRADSIEMRFRRSFWRLEHRCTNDQCEWGPEAPLPIHVVDTEVWRNLPTVIVGTLDKAAGIAMQANMKGMIGAPSGFCPEEHHGHTYAPRSGRPNGCLVPDCNAPRGALPQSEALYGMTYRLQDELHLLRDSLGAVDAHYEALLDHLQFALCGAPPKVLASSATLTGYQRQSDVLYHRRARVFPHPEPRIGNGFWAGDTAATMRRYLAVAPRGQTIEYALDRMVVSLQGVMREVAERPEEVSQATGIDPELMPFLLDTYGTDVIYGNTLRDLDAVVRSAATQWGDIPLPRPNIASLTGRTQFEEVASTLERLEEPEENFGDRLHVVAASSMMSHGVDVDRLNVMVMLGLPLTTAEFIQATARVGRRWPALAFVVHKIGRERDASIYRAFPKYVTQGDRFVEPIPITGRSRRVLERTIPGLAFARVLMLHEHLADRTVWKAYGLKEYIEKTPGFAMNEAKAICDLLGYDDAASAALKHEVESWYETWVRRVSDPANAEEWANALGLPTGAPMRSLRDVADQIDVWGRDPT</sequence>
<dbReference type="SUPFAM" id="SSF52540">
    <property type="entry name" value="P-loop containing nucleoside triphosphate hydrolases"/>
    <property type="match status" value="1"/>
</dbReference>
<dbReference type="OrthoDB" id="713315at2"/>
<proteinExistence type="predicted"/>
<keyword evidence="2" id="KW-1185">Reference proteome</keyword>
<reference evidence="1 2" key="1">
    <citation type="submission" date="2013-04" db="EMBL/GenBank/DDBJ databases">
        <title>Hyphomonas sp. T24B3 Genome Sequencing.</title>
        <authorList>
            <person name="Lai Q."/>
            <person name="Shao Z."/>
        </authorList>
    </citation>
    <scope>NUCLEOTIDE SEQUENCE [LARGE SCALE GENOMIC DNA]</scope>
    <source>
        <strain evidence="1 2">T24B3</strain>
    </source>
</reference>
<dbReference type="InterPro" id="IPR001650">
    <property type="entry name" value="Helicase_C-like"/>
</dbReference>
<dbReference type="Gene3D" id="3.40.50.300">
    <property type="entry name" value="P-loop containing nucleotide triphosphate hydrolases"/>
    <property type="match status" value="1"/>
</dbReference>
<gene>
    <name evidence="1" type="ORF">HY3_12695</name>
</gene>
<evidence type="ECO:0000313" key="2">
    <source>
        <dbReference type="Proteomes" id="UP000249123"/>
    </source>
</evidence>
<dbReference type="Proteomes" id="UP000249123">
    <property type="component" value="Unassembled WGS sequence"/>
</dbReference>
<dbReference type="InterPro" id="IPR027417">
    <property type="entry name" value="P-loop_NTPase"/>
</dbReference>
<comment type="caution">
    <text evidence="1">The sequence shown here is derived from an EMBL/GenBank/DDBJ whole genome shotgun (WGS) entry which is preliminary data.</text>
</comment>
<dbReference type="Pfam" id="PF00271">
    <property type="entry name" value="Helicase_C"/>
    <property type="match status" value="1"/>
</dbReference>
<name>A0A062U3Q7_9PROT</name>
<dbReference type="CDD" id="cd18785">
    <property type="entry name" value="SF2_C"/>
    <property type="match status" value="1"/>
</dbReference>
<dbReference type="eggNOG" id="COG1201">
    <property type="taxonomic scope" value="Bacteria"/>
</dbReference>
<protein>
    <submittedName>
        <fullName evidence="1">Uncharacterized protein</fullName>
    </submittedName>
</protein>
<dbReference type="RefSeq" id="WP_034825990.1">
    <property type="nucleotide sequence ID" value="NZ_AWFA01000016.1"/>
</dbReference>
<dbReference type="AlphaFoldDB" id="A0A062U3Q7"/>
<evidence type="ECO:0000313" key="1">
    <source>
        <dbReference type="EMBL" id="RAN33512.1"/>
    </source>
</evidence>
<dbReference type="SMART" id="SM00490">
    <property type="entry name" value="HELICc"/>
    <property type="match status" value="1"/>
</dbReference>
<dbReference type="EMBL" id="AWFB01000019">
    <property type="protein sequence ID" value="RAN33512.1"/>
    <property type="molecule type" value="Genomic_DNA"/>
</dbReference>
<dbReference type="STRING" id="1280941.HY2_11785"/>
<accession>A0A062U3Q7</accession>